<evidence type="ECO:0000313" key="1">
    <source>
        <dbReference type="EMBL" id="MCU6796076.1"/>
    </source>
</evidence>
<gene>
    <name evidence="1" type="ORF">OB236_28545</name>
</gene>
<evidence type="ECO:0000313" key="2">
    <source>
        <dbReference type="Proteomes" id="UP001652445"/>
    </source>
</evidence>
<keyword evidence="2" id="KW-1185">Reference proteome</keyword>
<proteinExistence type="predicted"/>
<accession>A0ABT2UPW5</accession>
<name>A0ABT2UPW5_9BACL</name>
<dbReference type="EMBL" id="JAOQIO010000098">
    <property type="protein sequence ID" value="MCU6796076.1"/>
    <property type="molecule type" value="Genomic_DNA"/>
</dbReference>
<organism evidence="1 2">
    <name type="scientific">Paenibacillus baimaensis</name>
    <dbReference type="NCBI Taxonomy" id="2982185"/>
    <lineage>
        <taxon>Bacteria</taxon>
        <taxon>Bacillati</taxon>
        <taxon>Bacillota</taxon>
        <taxon>Bacilli</taxon>
        <taxon>Bacillales</taxon>
        <taxon>Paenibacillaceae</taxon>
        <taxon>Paenibacillus</taxon>
    </lineage>
</organism>
<dbReference type="RefSeq" id="WP_262686928.1">
    <property type="nucleotide sequence ID" value="NZ_JAOQIO010000098.1"/>
</dbReference>
<sequence>MTWKPIYDSEQLSLIVDDVKQVAMLEVNSGGYVPHYITFHWNEQELAEIIQALQNAHQELKDNHA</sequence>
<reference evidence="1 2" key="1">
    <citation type="submission" date="2022-09" db="EMBL/GenBank/DDBJ databases">
        <authorList>
            <person name="Han X.L."/>
            <person name="Wang Q."/>
            <person name="Lu T."/>
        </authorList>
    </citation>
    <scope>NUCLEOTIDE SEQUENCE [LARGE SCALE GENOMIC DNA]</scope>
    <source>
        <strain evidence="1 2">WQ 127069</strain>
    </source>
</reference>
<protein>
    <submittedName>
        <fullName evidence="1">Uncharacterized protein</fullName>
    </submittedName>
</protein>
<dbReference type="Proteomes" id="UP001652445">
    <property type="component" value="Unassembled WGS sequence"/>
</dbReference>
<comment type="caution">
    <text evidence="1">The sequence shown here is derived from an EMBL/GenBank/DDBJ whole genome shotgun (WGS) entry which is preliminary data.</text>
</comment>